<evidence type="ECO:0000256" key="1">
    <source>
        <dbReference type="ARBA" id="ARBA00010641"/>
    </source>
</evidence>
<dbReference type="GO" id="GO:0003677">
    <property type="term" value="F:DNA binding"/>
    <property type="evidence" value="ECO:0007669"/>
    <property type="project" value="UniProtKB-KW"/>
</dbReference>
<evidence type="ECO:0000256" key="3">
    <source>
        <dbReference type="ARBA" id="ARBA00023082"/>
    </source>
</evidence>
<feature type="domain" description="RNA polymerase sigma-70 region 2" evidence="6">
    <location>
        <begin position="7"/>
        <end position="73"/>
    </location>
</feature>
<dbReference type="SUPFAM" id="SSF88946">
    <property type="entry name" value="Sigma2 domain of RNA polymerase sigma factors"/>
    <property type="match status" value="1"/>
</dbReference>
<keyword evidence="8" id="KW-1185">Reference proteome</keyword>
<dbReference type="SUPFAM" id="SSF88659">
    <property type="entry name" value="Sigma3 and sigma4 domains of RNA polymerase sigma factors"/>
    <property type="match status" value="1"/>
</dbReference>
<evidence type="ECO:0000313" key="8">
    <source>
        <dbReference type="Proteomes" id="UP000008467"/>
    </source>
</evidence>
<dbReference type="InterPro" id="IPR007627">
    <property type="entry name" value="RNA_pol_sigma70_r2"/>
</dbReference>
<dbReference type="Pfam" id="PF04542">
    <property type="entry name" value="Sigma70_r2"/>
    <property type="match status" value="1"/>
</dbReference>
<dbReference type="GO" id="GO:0016987">
    <property type="term" value="F:sigma factor activity"/>
    <property type="evidence" value="ECO:0007669"/>
    <property type="project" value="UniProtKB-KW"/>
</dbReference>
<comment type="similarity">
    <text evidence="1">Belongs to the sigma-70 factor family. ECF subfamily.</text>
</comment>
<dbReference type="RefSeq" id="WP_013659138.1">
    <property type="nucleotide sequence ID" value="NC_015275.1"/>
</dbReference>
<dbReference type="PANTHER" id="PTHR43133">
    <property type="entry name" value="RNA POLYMERASE ECF-TYPE SIGMA FACTO"/>
    <property type="match status" value="1"/>
</dbReference>
<dbReference type="eggNOG" id="COG1595">
    <property type="taxonomic scope" value="Bacteria"/>
</dbReference>
<evidence type="ECO:0000259" key="6">
    <source>
        <dbReference type="Pfam" id="PF04542"/>
    </source>
</evidence>
<dbReference type="EMBL" id="CP002582">
    <property type="protein sequence ID" value="ADZ85867.1"/>
    <property type="molecule type" value="Genomic_DNA"/>
</dbReference>
<gene>
    <name evidence="7" type="ordered locus">Clole_4195</name>
</gene>
<evidence type="ECO:0000256" key="2">
    <source>
        <dbReference type="ARBA" id="ARBA00023015"/>
    </source>
</evidence>
<evidence type="ECO:0000256" key="4">
    <source>
        <dbReference type="ARBA" id="ARBA00023125"/>
    </source>
</evidence>
<dbReference type="InterPro" id="IPR013324">
    <property type="entry name" value="RNA_pol_sigma_r3/r4-like"/>
</dbReference>
<dbReference type="PANTHER" id="PTHR43133:SF52">
    <property type="entry name" value="ECF RNA POLYMERASE SIGMA FACTOR SIGL"/>
    <property type="match status" value="1"/>
</dbReference>
<keyword evidence="3" id="KW-0731">Sigma factor</keyword>
<dbReference type="InterPro" id="IPR013325">
    <property type="entry name" value="RNA_pol_sigma_r2"/>
</dbReference>
<dbReference type="AlphaFoldDB" id="F2JMV2"/>
<evidence type="ECO:0000256" key="5">
    <source>
        <dbReference type="ARBA" id="ARBA00023163"/>
    </source>
</evidence>
<dbReference type="Gene3D" id="1.10.10.10">
    <property type="entry name" value="Winged helix-like DNA-binding domain superfamily/Winged helix DNA-binding domain"/>
    <property type="match status" value="1"/>
</dbReference>
<proteinExistence type="inferred from homology"/>
<evidence type="ECO:0000313" key="7">
    <source>
        <dbReference type="EMBL" id="ADZ85867.1"/>
    </source>
</evidence>
<dbReference type="Gene3D" id="1.10.1740.10">
    <property type="match status" value="1"/>
</dbReference>
<sequence length="162" mass="19058">MLEIEQLYQMYKEDVFRYLVSLTHNPALSEDLLSEIFVIAIRRIGTYRGDASIKTWLFGIARNVWLQQLRRQNKDIDSSALFEIYVTDGIEQAFIDKEIIKRINELLGEKDERTKQIIYMRAEGYAFAEIGKKLGISENSARVIEFRTKRWLKEKLLEEGFG</sequence>
<reference evidence="7 8" key="1">
    <citation type="journal article" date="2011" name="J. Bacteriol.">
        <title>Complete genome sequence of the cellulose-degrading bacterium Cellulosilyticum lentocellum.</title>
        <authorList>
            <consortium name="US DOE Joint Genome Institute"/>
            <person name="Miller D.A."/>
            <person name="Suen G."/>
            <person name="Bruce D."/>
            <person name="Copeland A."/>
            <person name="Cheng J.F."/>
            <person name="Detter C."/>
            <person name="Goodwin L.A."/>
            <person name="Han C.S."/>
            <person name="Hauser L.J."/>
            <person name="Land M.L."/>
            <person name="Lapidus A."/>
            <person name="Lucas S."/>
            <person name="Meincke L."/>
            <person name="Pitluck S."/>
            <person name="Tapia R."/>
            <person name="Teshima H."/>
            <person name="Woyke T."/>
            <person name="Fox B.G."/>
            <person name="Angert E.R."/>
            <person name="Currie C.R."/>
        </authorList>
    </citation>
    <scope>NUCLEOTIDE SEQUENCE [LARGE SCALE GENOMIC DNA]</scope>
    <source>
        <strain evidence="8">ATCC 49066 / DSM 5427 / NCIMB 11756 / RHM5</strain>
    </source>
</reference>
<dbReference type="GO" id="GO:0006352">
    <property type="term" value="P:DNA-templated transcription initiation"/>
    <property type="evidence" value="ECO:0007669"/>
    <property type="project" value="InterPro"/>
</dbReference>
<keyword evidence="4" id="KW-0238">DNA-binding</keyword>
<dbReference type="STRING" id="642492.Clole_4195"/>
<accession>F2JMV2</accession>
<dbReference type="InterPro" id="IPR036388">
    <property type="entry name" value="WH-like_DNA-bd_sf"/>
</dbReference>
<dbReference type="HOGENOM" id="CLU_047691_3_4_9"/>
<dbReference type="InterPro" id="IPR039425">
    <property type="entry name" value="RNA_pol_sigma-70-like"/>
</dbReference>
<name>F2JMV2_CELLD</name>
<keyword evidence="5" id="KW-0804">Transcription</keyword>
<dbReference type="NCBIfam" id="TIGR02937">
    <property type="entry name" value="sigma70-ECF"/>
    <property type="match status" value="1"/>
</dbReference>
<keyword evidence="2" id="KW-0805">Transcription regulation</keyword>
<protein>
    <submittedName>
        <fullName evidence="7">RNA polymerase, sigma-24 subunit, ECF subfamily</fullName>
    </submittedName>
</protein>
<dbReference type="InterPro" id="IPR014284">
    <property type="entry name" value="RNA_pol_sigma-70_dom"/>
</dbReference>
<dbReference type="Proteomes" id="UP000008467">
    <property type="component" value="Chromosome"/>
</dbReference>
<dbReference type="KEGG" id="cle:Clole_4195"/>
<organism evidence="7 8">
    <name type="scientific">Cellulosilyticum lentocellum (strain ATCC 49066 / DSM 5427 / NCIMB 11756 / RHM5)</name>
    <name type="common">Clostridium lentocellum</name>
    <dbReference type="NCBI Taxonomy" id="642492"/>
    <lineage>
        <taxon>Bacteria</taxon>
        <taxon>Bacillati</taxon>
        <taxon>Bacillota</taxon>
        <taxon>Clostridia</taxon>
        <taxon>Lachnospirales</taxon>
        <taxon>Cellulosilyticaceae</taxon>
        <taxon>Cellulosilyticum</taxon>
    </lineage>
</organism>